<dbReference type="InterPro" id="IPR036390">
    <property type="entry name" value="WH_DNA-bd_sf"/>
</dbReference>
<dbReference type="RefSeq" id="WP_109688017.1">
    <property type="nucleotide sequence ID" value="NZ_QGGL01000005.1"/>
</dbReference>
<comment type="caution">
    <text evidence="5">The sequence shown here is derived from an EMBL/GenBank/DDBJ whole genome shotgun (WGS) entry which is preliminary data.</text>
</comment>
<dbReference type="OrthoDB" id="9791143at2"/>
<dbReference type="Proteomes" id="UP000245634">
    <property type="component" value="Unassembled WGS sequence"/>
</dbReference>
<evidence type="ECO:0000256" key="2">
    <source>
        <dbReference type="ARBA" id="ARBA00023125"/>
    </source>
</evidence>
<sequence>MPATRFNCPVEATLDVIGGKWKALILWRLQDQVVRFGDLKRMIPGVTQKMLTQQLRELEQDGLILRTVYAEVPPKVEYSMTEYGESLRPLLRLMCQWGVGHMEKMDVDPMRIAAE</sequence>
<reference evidence="5 6" key="1">
    <citation type="submission" date="2018-05" db="EMBL/GenBank/DDBJ databases">
        <title>Genomic Encyclopedia of Type Strains, Phase IV (KMG-IV): sequencing the most valuable type-strain genomes for metagenomic binning, comparative biology and taxonomic classification.</title>
        <authorList>
            <person name="Goeker M."/>
        </authorList>
    </citation>
    <scope>NUCLEOTIDE SEQUENCE [LARGE SCALE GENOMIC DNA]</scope>
    <source>
        <strain evidence="5 6">DSM 18773</strain>
    </source>
</reference>
<dbReference type="GO" id="GO:0003677">
    <property type="term" value="F:DNA binding"/>
    <property type="evidence" value="ECO:0007669"/>
    <property type="project" value="UniProtKB-KW"/>
</dbReference>
<keyword evidence="6" id="KW-1185">Reference proteome</keyword>
<keyword evidence="3" id="KW-0804">Transcription</keyword>
<evidence type="ECO:0000313" key="6">
    <source>
        <dbReference type="Proteomes" id="UP000245634"/>
    </source>
</evidence>
<dbReference type="Gene3D" id="1.10.10.10">
    <property type="entry name" value="Winged helix-like DNA-binding domain superfamily/Winged helix DNA-binding domain"/>
    <property type="match status" value="1"/>
</dbReference>
<dbReference type="SUPFAM" id="SSF46785">
    <property type="entry name" value="Winged helix' DNA-binding domain"/>
    <property type="match status" value="1"/>
</dbReference>
<dbReference type="InterPro" id="IPR036388">
    <property type="entry name" value="WH-like_DNA-bd_sf"/>
</dbReference>
<gene>
    <name evidence="5" type="ORF">C7459_105249</name>
</gene>
<proteinExistence type="predicted"/>
<dbReference type="InterPro" id="IPR002577">
    <property type="entry name" value="HTH_HxlR"/>
</dbReference>
<evidence type="ECO:0000313" key="5">
    <source>
        <dbReference type="EMBL" id="PWK14482.1"/>
    </source>
</evidence>
<dbReference type="PANTHER" id="PTHR33204:SF29">
    <property type="entry name" value="TRANSCRIPTIONAL REGULATOR"/>
    <property type="match status" value="1"/>
</dbReference>
<accession>A0A316DBM4</accession>
<dbReference type="PANTHER" id="PTHR33204">
    <property type="entry name" value="TRANSCRIPTIONAL REGULATOR, MARR FAMILY"/>
    <property type="match status" value="1"/>
</dbReference>
<name>A0A316DBM4_9BACL</name>
<evidence type="ECO:0000256" key="3">
    <source>
        <dbReference type="ARBA" id="ARBA00023163"/>
    </source>
</evidence>
<evidence type="ECO:0000256" key="1">
    <source>
        <dbReference type="ARBA" id="ARBA00023015"/>
    </source>
</evidence>
<organism evidence="5 6">
    <name type="scientific">Tumebacillus permanentifrigoris</name>
    <dbReference type="NCBI Taxonomy" id="378543"/>
    <lineage>
        <taxon>Bacteria</taxon>
        <taxon>Bacillati</taxon>
        <taxon>Bacillota</taxon>
        <taxon>Bacilli</taxon>
        <taxon>Bacillales</taxon>
        <taxon>Alicyclobacillaceae</taxon>
        <taxon>Tumebacillus</taxon>
    </lineage>
</organism>
<keyword evidence="1" id="KW-0805">Transcription regulation</keyword>
<protein>
    <submittedName>
        <fullName evidence="5">HxlR family transcriptional regulator</fullName>
    </submittedName>
</protein>
<keyword evidence="2" id="KW-0238">DNA-binding</keyword>
<feature type="domain" description="HTH hxlR-type" evidence="4">
    <location>
        <begin position="8"/>
        <end position="106"/>
    </location>
</feature>
<dbReference type="PROSITE" id="PS51118">
    <property type="entry name" value="HTH_HXLR"/>
    <property type="match status" value="1"/>
</dbReference>
<dbReference type="AlphaFoldDB" id="A0A316DBM4"/>
<evidence type="ECO:0000259" key="4">
    <source>
        <dbReference type="PROSITE" id="PS51118"/>
    </source>
</evidence>
<dbReference type="EMBL" id="QGGL01000005">
    <property type="protein sequence ID" value="PWK14482.1"/>
    <property type="molecule type" value="Genomic_DNA"/>
</dbReference>
<dbReference type="Pfam" id="PF01638">
    <property type="entry name" value="HxlR"/>
    <property type="match status" value="1"/>
</dbReference>